<feature type="region of interest" description="Disordered" evidence="1">
    <location>
        <begin position="133"/>
        <end position="157"/>
    </location>
</feature>
<keyword evidence="3" id="KW-1185">Reference proteome</keyword>
<dbReference type="OrthoDB" id="425681at2759"/>
<evidence type="ECO:0000313" key="2">
    <source>
        <dbReference type="EMBL" id="GBP40482.1"/>
    </source>
</evidence>
<reference evidence="2 3" key="1">
    <citation type="journal article" date="2019" name="Commun. Biol.">
        <title>The bagworm genome reveals a unique fibroin gene that provides high tensile strength.</title>
        <authorList>
            <person name="Kono N."/>
            <person name="Nakamura H."/>
            <person name="Ohtoshi R."/>
            <person name="Tomita M."/>
            <person name="Numata K."/>
            <person name="Arakawa K."/>
        </authorList>
    </citation>
    <scope>NUCLEOTIDE SEQUENCE [LARGE SCALE GENOMIC DNA]</scope>
</reference>
<protein>
    <submittedName>
        <fullName evidence="2">Uncharacterized protein</fullName>
    </submittedName>
</protein>
<dbReference type="Proteomes" id="UP000299102">
    <property type="component" value="Unassembled WGS sequence"/>
</dbReference>
<dbReference type="AlphaFoldDB" id="A0A4C1VPZ6"/>
<accession>A0A4C1VPZ6</accession>
<sequence length="157" mass="17542">MDELFVKLLLYVDDQIIFAPSVYGLKEMISEIGGLNSKRSGNSIESDIEIEVESATVIKTEKERPTFKPVPVSVAKAVSGTKAENHEKSSAWEFIHQNLERRVKCVFEACILRVVVSLGQKIRDYVFVYPPLSPRRPPRPADPRPVAPTMSDETGAL</sequence>
<name>A0A4C1VPZ6_EUMVA</name>
<evidence type="ECO:0000313" key="3">
    <source>
        <dbReference type="Proteomes" id="UP000299102"/>
    </source>
</evidence>
<gene>
    <name evidence="2" type="ORF">EVAR_30540_1</name>
</gene>
<comment type="caution">
    <text evidence="2">The sequence shown here is derived from an EMBL/GenBank/DDBJ whole genome shotgun (WGS) entry which is preliminary data.</text>
</comment>
<organism evidence="2 3">
    <name type="scientific">Eumeta variegata</name>
    <name type="common">Bagworm moth</name>
    <name type="synonym">Eumeta japonica</name>
    <dbReference type="NCBI Taxonomy" id="151549"/>
    <lineage>
        <taxon>Eukaryota</taxon>
        <taxon>Metazoa</taxon>
        <taxon>Ecdysozoa</taxon>
        <taxon>Arthropoda</taxon>
        <taxon>Hexapoda</taxon>
        <taxon>Insecta</taxon>
        <taxon>Pterygota</taxon>
        <taxon>Neoptera</taxon>
        <taxon>Endopterygota</taxon>
        <taxon>Lepidoptera</taxon>
        <taxon>Glossata</taxon>
        <taxon>Ditrysia</taxon>
        <taxon>Tineoidea</taxon>
        <taxon>Psychidae</taxon>
        <taxon>Oiketicinae</taxon>
        <taxon>Eumeta</taxon>
    </lineage>
</organism>
<evidence type="ECO:0000256" key="1">
    <source>
        <dbReference type="SAM" id="MobiDB-lite"/>
    </source>
</evidence>
<proteinExistence type="predicted"/>
<dbReference type="EMBL" id="BGZK01000382">
    <property type="protein sequence ID" value="GBP40482.1"/>
    <property type="molecule type" value="Genomic_DNA"/>
</dbReference>